<evidence type="ECO:0000256" key="6">
    <source>
        <dbReference type="ARBA" id="ARBA00023163"/>
    </source>
</evidence>
<dbReference type="GO" id="GO:0045892">
    <property type="term" value="P:negative regulation of DNA-templated transcription"/>
    <property type="evidence" value="ECO:0007669"/>
    <property type="project" value="InterPro"/>
</dbReference>
<dbReference type="Pfam" id="PF04316">
    <property type="entry name" value="FlgM"/>
    <property type="match status" value="1"/>
</dbReference>
<dbReference type="KEGG" id="ckr:CKR_1862"/>
<accession>B9E338</accession>
<keyword evidence="3" id="KW-0678">Repressor</keyword>
<evidence type="ECO:0000259" key="7">
    <source>
        <dbReference type="Pfam" id="PF04316"/>
    </source>
</evidence>
<keyword evidence="5" id="KW-0805">Transcription regulation</keyword>
<evidence type="ECO:0000256" key="1">
    <source>
        <dbReference type="ARBA" id="ARBA00005322"/>
    </source>
</evidence>
<dbReference type="InterPro" id="IPR007412">
    <property type="entry name" value="FlgM"/>
</dbReference>
<keyword evidence="6" id="KW-0804">Transcription</keyword>
<name>B9E338_CLOK1</name>
<dbReference type="GO" id="GO:0044781">
    <property type="term" value="P:bacterial-type flagellum organization"/>
    <property type="evidence" value="ECO:0007669"/>
    <property type="project" value="UniProtKB-KW"/>
</dbReference>
<proteinExistence type="inferred from homology"/>
<dbReference type="HOGENOM" id="CLU_169011_1_0_9"/>
<evidence type="ECO:0000256" key="2">
    <source>
        <dbReference type="ARBA" id="ARBA00017823"/>
    </source>
</evidence>
<evidence type="ECO:0000256" key="3">
    <source>
        <dbReference type="ARBA" id="ARBA00022491"/>
    </source>
</evidence>
<organism evidence="8 9">
    <name type="scientific">Clostridium kluyveri (strain NBRC 12016)</name>
    <dbReference type="NCBI Taxonomy" id="583346"/>
    <lineage>
        <taxon>Bacteria</taxon>
        <taxon>Bacillati</taxon>
        <taxon>Bacillota</taxon>
        <taxon>Clostridia</taxon>
        <taxon>Eubacteriales</taxon>
        <taxon>Clostridiaceae</taxon>
        <taxon>Clostridium</taxon>
    </lineage>
</organism>
<evidence type="ECO:0000313" key="8">
    <source>
        <dbReference type="EMBL" id="BAH06913.1"/>
    </source>
</evidence>
<dbReference type="NCBIfam" id="TIGR03824">
    <property type="entry name" value="FlgM_jcvi"/>
    <property type="match status" value="1"/>
</dbReference>
<dbReference type="EMBL" id="AP009049">
    <property type="protein sequence ID" value="BAH06913.1"/>
    <property type="molecule type" value="Genomic_DNA"/>
</dbReference>
<keyword evidence="4" id="KW-1005">Bacterial flagellum biogenesis</keyword>
<reference evidence="9" key="1">
    <citation type="submission" date="2005-09" db="EMBL/GenBank/DDBJ databases">
        <title>Complete genome sequence of Clostridium kluyveri and comparative genomics of Clostridia species.</title>
        <authorList>
            <person name="Inui M."/>
            <person name="Nonaka H."/>
            <person name="Shinoda Y."/>
            <person name="Ikenaga Y."/>
            <person name="Abe M."/>
            <person name="Naito K."/>
            <person name="Vertes A.A."/>
            <person name="Yukawa H."/>
        </authorList>
    </citation>
    <scope>NUCLEOTIDE SEQUENCE [LARGE SCALE GENOMIC DNA]</scope>
    <source>
        <strain evidence="9">NBRC 12016</strain>
    </source>
</reference>
<comment type="similarity">
    <text evidence="1">Belongs to the FlgM family.</text>
</comment>
<feature type="domain" description="Anti-sigma-28 factor FlgM C-terminal" evidence="7">
    <location>
        <begin position="38"/>
        <end position="90"/>
    </location>
</feature>
<dbReference type="SUPFAM" id="SSF101498">
    <property type="entry name" value="Anti-sigma factor FlgM"/>
    <property type="match status" value="1"/>
</dbReference>
<dbReference type="InterPro" id="IPR031316">
    <property type="entry name" value="FlgM_C"/>
</dbReference>
<dbReference type="InterPro" id="IPR035890">
    <property type="entry name" value="Anti-sigma-28_factor_FlgM_sf"/>
</dbReference>
<protein>
    <recommendedName>
        <fullName evidence="2">Negative regulator of flagellin synthesis</fullName>
    </recommendedName>
</protein>
<gene>
    <name evidence="8" type="ordered locus">CKR_1862</name>
</gene>
<sequence length="96" mass="10749">MRSVFYMKINGISLNKILNIYEKSKKEYETTRAAGQKDSIEISSLGKSLSSYVKGDETINSKEKVENIKKAVENGTYNVDKKLVAAKIIEAMKGKL</sequence>
<dbReference type="Proteomes" id="UP000007969">
    <property type="component" value="Chromosome"/>
</dbReference>
<evidence type="ECO:0000256" key="4">
    <source>
        <dbReference type="ARBA" id="ARBA00022795"/>
    </source>
</evidence>
<evidence type="ECO:0000256" key="5">
    <source>
        <dbReference type="ARBA" id="ARBA00023015"/>
    </source>
</evidence>
<evidence type="ECO:0000313" key="9">
    <source>
        <dbReference type="Proteomes" id="UP000007969"/>
    </source>
</evidence>
<dbReference type="AlphaFoldDB" id="B9E338"/>